<gene>
    <name evidence="3" type="ORF">AMOR_20530</name>
</gene>
<feature type="region of interest" description="Disordered" evidence="1">
    <location>
        <begin position="303"/>
        <end position="324"/>
    </location>
</feature>
<dbReference type="InterPro" id="IPR003115">
    <property type="entry name" value="ParB_N"/>
</dbReference>
<feature type="domain" description="ParB-like N-terminal" evidence="2">
    <location>
        <begin position="71"/>
        <end position="157"/>
    </location>
</feature>
<name>A0ABM7WU91_9BACT</name>
<keyword evidence="4" id="KW-1185">Reference proteome</keyword>
<feature type="compositionally biased region" description="Basic residues" evidence="1">
    <location>
        <begin position="1"/>
        <end position="21"/>
    </location>
</feature>
<protein>
    <recommendedName>
        <fullName evidence="2">ParB-like N-terminal domain-containing protein</fullName>
    </recommendedName>
</protein>
<dbReference type="SMART" id="SM00470">
    <property type="entry name" value="ParB"/>
    <property type="match status" value="1"/>
</dbReference>
<sequence>MAQKKRPVTKSGRPRARKGVKLKPTELTPQQLALSERPPELDALAHAVEADGGAVLAAYREPLGGHPLLFVALPTDKVDRTPFQRDVSDAHVRKLTLAMDKTKRYLDPIVAVREGDRYMTPNGGHRLTALQELGAKSVLALLVPEREVAYQILALNIEKAHNLREKALEVVRMYRDLAGSLDPKESEMALEFEEPALVTLGFAYEARPRLSGGAYAPILRKVDAYEERKLSAALPERERRAQVVLAFDDAVSEAVARLKEKGFDSPYLKAFVVARVNPLRFMKGGAPPFDELFATMTKRARGMDPGKIRSEDVARSGGAAAEAE</sequence>
<feature type="region of interest" description="Disordered" evidence="1">
    <location>
        <begin position="1"/>
        <end position="28"/>
    </location>
</feature>
<dbReference type="InterPro" id="IPR036086">
    <property type="entry name" value="ParB/Sulfiredoxin_sf"/>
</dbReference>
<accession>A0ABM7WU91</accession>
<feature type="compositionally biased region" description="Basic and acidic residues" evidence="1">
    <location>
        <begin position="303"/>
        <end position="314"/>
    </location>
</feature>
<dbReference type="Proteomes" id="UP001162891">
    <property type="component" value="Chromosome"/>
</dbReference>
<evidence type="ECO:0000259" key="2">
    <source>
        <dbReference type="SMART" id="SM00470"/>
    </source>
</evidence>
<dbReference type="SUPFAM" id="SSF110849">
    <property type="entry name" value="ParB/Sulfiredoxin"/>
    <property type="match status" value="1"/>
</dbReference>
<proteinExistence type="predicted"/>
<evidence type="ECO:0000256" key="1">
    <source>
        <dbReference type="SAM" id="MobiDB-lite"/>
    </source>
</evidence>
<organism evidence="3 4">
    <name type="scientific">Anaeromyxobacter oryzae</name>
    <dbReference type="NCBI Taxonomy" id="2918170"/>
    <lineage>
        <taxon>Bacteria</taxon>
        <taxon>Pseudomonadati</taxon>
        <taxon>Myxococcota</taxon>
        <taxon>Myxococcia</taxon>
        <taxon>Myxococcales</taxon>
        <taxon>Cystobacterineae</taxon>
        <taxon>Anaeromyxobacteraceae</taxon>
        <taxon>Anaeromyxobacter</taxon>
    </lineage>
</organism>
<evidence type="ECO:0000313" key="3">
    <source>
        <dbReference type="EMBL" id="BDG03057.1"/>
    </source>
</evidence>
<reference evidence="4" key="1">
    <citation type="journal article" date="2022" name="Int. J. Syst. Evol. Microbiol.">
        <title>Anaeromyxobacter oryzae sp. nov., Anaeromyxobacter diazotrophicus sp. nov. and Anaeromyxobacter paludicola sp. nov., isolated from paddy soils.</title>
        <authorList>
            <person name="Itoh H."/>
            <person name="Xu Z."/>
            <person name="Mise K."/>
            <person name="Masuda Y."/>
            <person name="Ushijima N."/>
            <person name="Hayakawa C."/>
            <person name="Shiratori Y."/>
            <person name="Senoo K."/>
        </authorList>
    </citation>
    <scope>NUCLEOTIDE SEQUENCE [LARGE SCALE GENOMIC DNA]</scope>
    <source>
        <strain evidence="4">Red232</strain>
    </source>
</reference>
<dbReference type="RefSeq" id="WP_248360736.1">
    <property type="nucleotide sequence ID" value="NZ_AP025591.1"/>
</dbReference>
<dbReference type="EMBL" id="AP025591">
    <property type="protein sequence ID" value="BDG03057.1"/>
    <property type="molecule type" value="Genomic_DNA"/>
</dbReference>
<evidence type="ECO:0000313" key="4">
    <source>
        <dbReference type="Proteomes" id="UP001162891"/>
    </source>
</evidence>
<dbReference type="Gene3D" id="3.90.1530.10">
    <property type="entry name" value="Conserved hypothetical protein from pyrococcus furiosus pfu- 392566-001, ParB domain"/>
    <property type="match status" value="1"/>
</dbReference>